<feature type="domain" description="Glycosyltransferase 2-like" evidence="1">
    <location>
        <begin position="24"/>
        <end position="164"/>
    </location>
</feature>
<evidence type="ECO:0000313" key="2">
    <source>
        <dbReference type="EMBL" id="SDW43280.1"/>
    </source>
</evidence>
<dbReference type="Proteomes" id="UP000198534">
    <property type="component" value="Unassembled WGS sequence"/>
</dbReference>
<sequence length="377" mass="44663">MISQTDITQDNQLVPSKKNRMTISLCMIVKDEESNIGRCLNSVKNLVDEIVIIDTGSQDMTKKIVKNYTDNIFDFKWSDDFSSARNFSFKKARMDYILWLDADDVIKEVDQDKFIELLDNLKPEVDAVSMPYHLELDSKGKPTVSLRRHRLVKRIRQFQWQGVIHEYLPVSGYIIESEVAITHQRIKHDKNRNILIYERKLEKGEELTPRDLYYYANECTDHCLYKKAIKYYRKFLECKKGWIEDEIAACGKISDCYNYLDNWELSLESALRSLYYDVPRAENCCRLGYLFLNKKKYSQAIYWYTQALEAKKPSHGLINHACYSWLPHLQLCVIYDQLYQYEKAHYHNELAALSTDHPSIQYNRDYFSRERNLPPDV</sequence>
<keyword evidence="3" id="KW-1185">Reference proteome</keyword>
<dbReference type="PANTHER" id="PTHR43630:SF2">
    <property type="entry name" value="GLYCOSYLTRANSFERASE"/>
    <property type="match status" value="1"/>
</dbReference>
<organism evidence="2 3">
    <name type="scientific">Marininema mesophilum</name>
    <dbReference type="NCBI Taxonomy" id="1048340"/>
    <lineage>
        <taxon>Bacteria</taxon>
        <taxon>Bacillati</taxon>
        <taxon>Bacillota</taxon>
        <taxon>Bacilli</taxon>
        <taxon>Bacillales</taxon>
        <taxon>Thermoactinomycetaceae</taxon>
        <taxon>Marininema</taxon>
    </lineage>
</organism>
<dbReference type="Pfam" id="PF00535">
    <property type="entry name" value="Glycos_transf_2"/>
    <property type="match status" value="1"/>
</dbReference>
<proteinExistence type="predicted"/>
<dbReference type="PANTHER" id="PTHR43630">
    <property type="entry name" value="POLY-BETA-1,6-N-ACETYL-D-GLUCOSAMINE SYNTHASE"/>
    <property type="match status" value="1"/>
</dbReference>
<dbReference type="EMBL" id="FNNQ01000003">
    <property type="protein sequence ID" value="SDW43280.1"/>
    <property type="molecule type" value="Genomic_DNA"/>
</dbReference>
<keyword evidence="2" id="KW-0808">Transferase</keyword>
<name>A0A1H2THJ1_9BACL</name>
<protein>
    <submittedName>
        <fullName evidence="2">Glycosyltransferase involved in cell wall bisynthesis</fullName>
    </submittedName>
</protein>
<dbReference type="STRING" id="1048340.SAMN05444487_103136"/>
<dbReference type="AlphaFoldDB" id="A0A1H2THJ1"/>
<dbReference type="InterPro" id="IPR011990">
    <property type="entry name" value="TPR-like_helical_dom_sf"/>
</dbReference>
<dbReference type="Gene3D" id="3.90.550.10">
    <property type="entry name" value="Spore Coat Polysaccharide Biosynthesis Protein SpsA, Chain A"/>
    <property type="match status" value="1"/>
</dbReference>
<dbReference type="SUPFAM" id="SSF48452">
    <property type="entry name" value="TPR-like"/>
    <property type="match status" value="1"/>
</dbReference>
<reference evidence="2 3" key="1">
    <citation type="submission" date="2016-10" db="EMBL/GenBank/DDBJ databases">
        <authorList>
            <person name="de Groot N.N."/>
        </authorList>
    </citation>
    <scope>NUCLEOTIDE SEQUENCE [LARGE SCALE GENOMIC DNA]</scope>
    <source>
        <strain evidence="2 3">DSM 45610</strain>
    </source>
</reference>
<dbReference type="InterPro" id="IPR029044">
    <property type="entry name" value="Nucleotide-diphossugar_trans"/>
</dbReference>
<evidence type="ECO:0000259" key="1">
    <source>
        <dbReference type="Pfam" id="PF00535"/>
    </source>
</evidence>
<accession>A0A1H2THJ1</accession>
<gene>
    <name evidence="2" type="ORF">SAMN05444487_103136</name>
</gene>
<evidence type="ECO:0000313" key="3">
    <source>
        <dbReference type="Proteomes" id="UP000198534"/>
    </source>
</evidence>
<dbReference type="CDD" id="cd02511">
    <property type="entry name" value="Beta4Glucosyltransferase"/>
    <property type="match status" value="1"/>
</dbReference>
<dbReference type="InterPro" id="IPR001173">
    <property type="entry name" value="Glyco_trans_2-like"/>
</dbReference>
<dbReference type="SUPFAM" id="SSF53448">
    <property type="entry name" value="Nucleotide-diphospho-sugar transferases"/>
    <property type="match status" value="1"/>
</dbReference>
<dbReference type="Gene3D" id="1.25.40.10">
    <property type="entry name" value="Tetratricopeptide repeat domain"/>
    <property type="match status" value="1"/>
</dbReference>
<dbReference type="GO" id="GO:0016740">
    <property type="term" value="F:transferase activity"/>
    <property type="evidence" value="ECO:0007669"/>
    <property type="project" value="UniProtKB-KW"/>
</dbReference>